<proteinExistence type="predicted"/>
<evidence type="ECO:0000256" key="1">
    <source>
        <dbReference type="SAM" id="MobiDB-lite"/>
    </source>
</evidence>
<evidence type="ECO:0000313" key="3">
    <source>
        <dbReference type="Proteomes" id="UP001175001"/>
    </source>
</evidence>
<feature type="compositionally biased region" description="Basic and acidic residues" evidence="1">
    <location>
        <begin position="148"/>
        <end position="163"/>
    </location>
</feature>
<feature type="region of interest" description="Disordered" evidence="1">
    <location>
        <begin position="70"/>
        <end position="310"/>
    </location>
</feature>
<comment type="caution">
    <text evidence="2">The sequence shown here is derived from an EMBL/GenBank/DDBJ whole genome shotgun (WGS) entry which is preliminary data.</text>
</comment>
<keyword evidence="3" id="KW-1185">Reference proteome</keyword>
<dbReference type="EMBL" id="JAUJDW010000150">
    <property type="protein sequence ID" value="KAK0622283.1"/>
    <property type="molecule type" value="Genomic_DNA"/>
</dbReference>
<name>A0AA40C2U8_9PEZI</name>
<feature type="compositionally biased region" description="Low complexity" evidence="1">
    <location>
        <begin position="295"/>
        <end position="309"/>
    </location>
</feature>
<feature type="region of interest" description="Disordered" evidence="1">
    <location>
        <begin position="353"/>
        <end position="449"/>
    </location>
</feature>
<accession>A0AA40C2U8</accession>
<protein>
    <submittedName>
        <fullName evidence="2">Uncharacterized protein</fullName>
    </submittedName>
</protein>
<evidence type="ECO:0000313" key="2">
    <source>
        <dbReference type="EMBL" id="KAK0622283.1"/>
    </source>
</evidence>
<feature type="compositionally biased region" description="Basic and acidic residues" evidence="1">
    <location>
        <begin position="218"/>
        <end position="227"/>
    </location>
</feature>
<reference evidence="2" key="1">
    <citation type="submission" date="2023-06" db="EMBL/GenBank/DDBJ databases">
        <title>Multi-omics analyses reveal the molecular pathogenesis toolkit of Lasiodiplodia hormozganensis, a cross-kingdom pathogen.</title>
        <authorList>
            <person name="Felix C."/>
            <person name="Meneses R."/>
            <person name="Goncalves M.F.M."/>
            <person name="Tilleman L."/>
            <person name="Duarte A.S."/>
            <person name="Jorrin-Novo J.V."/>
            <person name="Van De Peer Y."/>
            <person name="Deforce D."/>
            <person name="Van Nieuwerburgh F."/>
            <person name="Esteves A.C."/>
            <person name="Alves A."/>
        </authorList>
    </citation>
    <scope>NUCLEOTIDE SEQUENCE</scope>
    <source>
        <strain evidence="2">CBS 339.90</strain>
    </source>
</reference>
<gene>
    <name evidence="2" type="ORF">DIS24_g11212</name>
</gene>
<sequence length="449" mass="47492">MVQKGGPGRAASSDALYYDGIDPRWNARGGIDYDNAVYRPAFEDDYYGVRLNPDEEELLVQRALDRIRIARSRGQPNVNLSHEELEALARPHIQQSPKPPDLASARPSSSKGRPSSSSNNNSSTRSKKSSSRPSLFSSSPRSSRPRSGKSDSNRRNSSAHESEASSAAPPGLRIPGAGAAPLGYASHPTPHPGSRSASGAYHATAIGREWADPFYDPATRDYARPSSRDSIGLTPAEEAEYLARRANRSRSGSSAPGYPPPPPYPTYGFERERGRPSDADPFMYQTGGPPPGLYARSSASSSPSSQRRAVFGSSVALPPAGEGVAYTAVPRRVPVPPGAVSAASSSRLNDLAGLGHASISDPTLGYKARGGQRNRPLEVEVEYDPPSASGSSGESDGVHQGVRIHDANFGPRIGVGGRAKELEREANATGRSGSGSGNGSGRKRKGKRR</sequence>
<dbReference type="AlphaFoldDB" id="A0AA40C2U8"/>
<feature type="compositionally biased region" description="Basic and acidic residues" evidence="1">
    <location>
        <begin position="269"/>
        <end position="278"/>
    </location>
</feature>
<organism evidence="2 3">
    <name type="scientific">Lasiodiplodia hormozganensis</name>
    <dbReference type="NCBI Taxonomy" id="869390"/>
    <lineage>
        <taxon>Eukaryota</taxon>
        <taxon>Fungi</taxon>
        <taxon>Dikarya</taxon>
        <taxon>Ascomycota</taxon>
        <taxon>Pezizomycotina</taxon>
        <taxon>Dothideomycetes</taxon>
        <taxon>Dothideomycetes incertae sedis</taxon>
        <taxon>Botryosphaeriales</taxon>
        <taxon>Botryosphaeriaceae</taxon>
        <taxon>Lasiodiplodia</taxon>
    </lineage>
</organism>
<feature type="compositionally biased region" description="Low complexity" evidence="1">
    <location>
        <begin position="104"/>
        <end position="124"/>
    </location>
</feature>
<dbReference type="Proteomes" id="UP001175001">
    <property type="component" value="Unassembled WGS sequence"/>
</dbReference>
<feature type="compositionally biased region" description="Low complexity" evidence="1">
    <location>
        <begin position="131"/>
        <end position="142"/>
    </location>
</feature>